<dbReference type="STRING" id="361077.A0A151Z580"/>
<comment type="caution">
    <text evidence="4">The sequence shown here is derived from an EMBL/GenBank/DDBJ whole genome shotgun (WGS) entry which is preliminary data.</text>
</comment>
<evidence type="ECO:0000256" key="1">
    <source>
        <dbReference type="ARBA" id="ARBA00022737"/>
    </source>
</evidence>
<dbReference type="InParanoid" id="A0A151Z580"/>
<feature type="chain" id="PRO_5007592840" description="Fibronectin type-III domain-containing protein" evidence="2">
    <location>
        <begin position="21"/>
        <end position="336"/>
    </location>
</feature>
<evidence type="ECO:0000259" key="3">
    <source>
        <dbReference type="PROSITE" id="PS50853"/>
    </source>
</evidence>
<accession>A0A151Z580</accession>
<dbReference type="PROSITE" id="PS50853">
    <property type="entry name" value="FN3"/>
    <property type="match status" value="2"/>
</dbReference>
<dbReference type="InterPro" id="IPR036116">
    <property type="entry name" value="FN3_sf"/>
</dbReference>
<proteinExistence type="predicted"/>
<dbReference type="EMBL" id="LODT01000042">
    <property type="protein sequence ID" value="KYQ89120.1"/>
    <property type="molecule type" value="Genomic_DNA"/>
</dbReference>
<dbReference type="SUPFAM" id="SSF49265">
    <property type="entry name" value="Fibronectin type III"/>
    <property type="match status" value="1"/>
</dbReference>
<dbReference type="InterPro" id="IPR050964">
    <property type="entry name" value="Striated_Muscle_Regulatory"/>
</dbReference>
<dbReference type="Proteomes" id="UP000076078">
    <property type="component" value="Unassembled WGS sequence"/>
</dbReference>
<dbReference type="Gene3D" id="2.60.40.10">
    <property type="entry name" value="Immunoglobulins"/>
    <property type="match status" value="2"/>
</dbReference>
<dbReference type="PANTHER" id="PTHR13817:SF73">
    <property type="entry name" value="FIBRONECTIN TYPE-III DOMAIN-CONTAINING PROTEIN"/>
    <property type="match status" value="1"/>
</dbReference>
<dbReference type="InterPro" id="IPR003961">
    <property type="entry name" value="FN3_dom"/>
</dbReference>
<feature type="signal peptide" evidence="2">
    <location>
        <begin position="1"/>
        <end position="20"/>
    </location>
</feature>
<dbReference type="InterPro" id="IPR013783">
    <property type="entry name" value="Ig-like_fold"/>
</dbReference>
<dbReference type="CDD" id="cd00063">
    <property type="entry name" value="FN3"/>
    <property type="match status" value="2"/>
</dbReference>
<organism evidence="4 5">
    <name type="scientific">Tieghemostelium lacteum</name>
    <name type="common">Slime mold</name>
    <name type="synonym">Dictyostelium lacteum</name>
    <dbReference type="NCBI Taxonomy" id="361077"/>
    <lineage>
        <taxon>Eukaryota</taxon>
        <taxon>Amoebozoa</taxon>
        <taxon>Evosea</taxon>
        <taxon>Eumycetozoa</taxon>
        <taxon>Dictyostelia</taxon>
        <taxon>Dictyosteliales</taxon>
        <taxon>Raperosteliaceae</taxon>
        <taxon>Tieghemostelium</taxon>
    </lineage>
</organism>
<reference evidence="4 5" key="1">
    <citation type="submission" date="2015-12" db="EMBL/GenBank/DDBJ databases">
        <title>Dictyostelia acquired genes for synthesis and detection of signals that induce cell-type specialization by lateral gene transfer from prokaryotes.</title>
        <authorList>
            <person name="Gloeckner G."/>
            <person name="Schaap P."/>
        </authorList>
    </citation>
    <scope>NUCLEOTIDE SEQUENCE [LARGE SCALE GENOMIC DNA]</scope>
    <source>
        <strain evidence="4 5">TK</strain>
    </source>
</reference>
<evidence type="ECO:0000313" key="4">
    <source>
        <dbReference type="EMBL" id="KYQ89120.1"/>
    </source>
</evidence>
<evidence type="ECO:0000256" key="2">
    <source>
        <dbReference type="SAM" id="SignalP"/>
    </source>
</evidence>
<dbReference type="OrthoDB" id="9908419at2759"/>
<feature type="domain" description="Fibronectin type-III" evidence="3">
    <location>
        <begin position="204"/>
        <end position="301"/>
    </location>
</feature>
<keyword evidence="1" id="KW-0677">Repeat</keyword>
<keyword evidence="2" id="KW-0732">Signal</keyword>
<dbReference type="AlphaFoldDB" id="A0A151Z580"/>
<dbReference type="SMART" id="SM00060">
    <property type="entry name" value="FN3"/>
    <property type="match status" value="2"/>
</dbReference>
<evidence type="ECO:0000313" key="5">
    <source>
        <dbReference type="Proteomes" id="UP000076078"/>
    </source>
</evidence>
<sequence>MIKLIIFIFVLVVSNTRINGEIVQEPIATFDVKVTSVTTSKVNLQFNYTGLIYETTVFTVNINNEDYALCTAITAFSCLVTGLNADTEYQFKVTAVNNGTTLYSSFNVKTYTIISTPSIEVFQSQHEGSYGLLIYLSDIGGVPYEFVYNYSINGNSTCKTLYHDGVCYFSVGTDSPGKIYNIHVQVVNDGHTVNANFSYVLVPFLSDFTVNVSQITSDGFTVEWTECTGGKDGATTYDIYILLSNNWFSNKILACTGIVSPRTCKVSNLLEDTTYYIKVRASNPANKFPLSSDKQTKTLKSDSVSIEVPIVNSASTLKLPLFIITLYSILMTLISI</sequence>
<dbReference type="PANTHER" id="PTHR13817">
    <property type="entry name" value="TITIN"/>
    <property type="match status" value="1"/>
</dbReference>
<gene>
    <name evidence="4" type="ORF">DLAC_10359</name>
</gene>
<keyword evidence="5" id="KW-1185">Reference proteome</keyword>
<name>A0A151Z580_TIELA</name>
<dbReference type="Pfam" id="PF00041">
    <property type="entry name" value="fn3"/>
    <property type="match status" value="1"/>
</dbReference>
<feature type="domain" description="Fibronectin type-III" evidence="3">
    <location>
        <begin position="28"/>
        <end position="119"/>
    </location>
</feature>
<protein>
    <recommendedName>
        <fullName evidence="3">Fibronectin type-III domain-containing protein</fullName>
    </recommendedName>
</protein>